<proteinExistence type="predicted"/>
<feature type="non-terminal residue" evidence="1">
    <location>
        <position position="88"/>
    </location>
</feature>
<evidence type="ECO:0000313" key="2">
    <source>
        <dbReference type="Proteomes" id="UP001177023"/>
    </source>
</evidence>
<organism evidence="1 2">
    <name type="scientific">Mesorhabditis spiculigera</name>
    <dbReference type="NCBI Taxonomy" id="96644"/>
    <lineage>
        <taxon>Eukaryota</taxon>
        <taxon>Metazoa</taxon>
        <taxon>Ecdysozoa</taxon>
        <taxon>Nematoda</taxon>
        <taxon>Chromadorea</taxon>
        <taxon>Rhabditida</taxon>
        <taxon>Rhabditina</taxon>
        <taxon>Rhabditomorpha</taxon>
        <taxon>Rhabditoidea</taxon>
        <taxon>Rhabditidae</taxon>
        <taxon>Mesorhabditinae</taxon>
        <taxon>Mesorhabditis</taxon>
    </lineage>
</organism>
<gene>
    <name evidence="1" type="ORF">MSPICULIGERA_LOCUS277</name>
</gene>
<dbReference type="Proteomes" id="UP001177023">
    <property type="component" value="Unassembled WGS sequence"/>
</dbReference>
<accession>A0AA36C4E2</accession>
<dbReference type="EMBL" id="CATQJA010000023">
    <property type="protein sequence ID" value="CAJ0557519.1"/>
    <property type="molecule type" value="Genomic_DNA"/>
</dbReference>
<comment type="caution">
    <text evidence="1">The sequence shown here is derived from an EMBL/GenBank/DDBJ whole genome shotgun (WGS) entry which is preliminary data.</text>
</comment>
<dbReference type="InterPro" id="IPR030802">
    <property type="entry name" value="Permease_MalE"/>
</dbReference>
<protein>
    <submittedName>
        <fullName evidence="1">Uncharacterized protein</fullName>
    </submittedName>
</protein>
<dbReference type="AlphaFoldDB" id="A0AA36C4E2"/>
<name>A0AA36C4E2_9BILA</name>
<keyword evidence="2" id="KW-1185">Reference proteome</keyword>
<evidence type="ECO:0000313" key="1">
    <source>
        <dbReference type="EMBL" id="CAJ0557519.1"/>
    </source>
</evidence>
<dbReference type="Pfam" id="PF02405">
    <property type="entry name" value="MlaE"/>
    <property type="match status" value="1"/>
</dbReference>
<sequence>MVTFGGVIACYLYHIYVQHLPAGTLMATFSQYGRSSDFVMALVKAAIFGLASTSVATFKGLHAKAAPAALRRRSQRGRRHCVRARLPS</sequence>
<reference evidence="1" key="1">
    <citation type="submission" date="2023-06" db="EMBL/GenBank/DDBJ databases">
        <authorList>
            <person name="Delattre M."/>
        </authorList>
    </citation>
    <scope>NUCLEOTIDE SEQUENCE</scope>
    <source>
        <strain evidence="1">AF72</strain>
    </source>
</reference>
<dbReference type="GO" id="GO:0043190">
    <property type="term" value="C:ATP-binding cassette (ABC) transporter complex"/>
    <property type="evidence" value="ECO:0007669"/>
    <property type="project" value="InterPro"/>
</dbReference>